<evidence type="ECO:0000313" key="4">
    <source>
        <dbReference type="Proteomes" id="UP000639338"/>
    </source>
</evidence>
<accession>A0A835CUX7</accession>
<dbReference type="EMBL" id="JACMRX010000001">
    <property type="protein sequence ID" value="KAF7996634.1"/>
    <property type="molecule type" value="Genomic_DNA"/>
</dbReference>
<feature type="domain" description="F-box" evidence="2">
    <location>
        <begin position="16"/>
        <end position="54"/>
    </location>
</feature>
<dbReference type="Gene3D" id="3.80.10.10">
    <property type="entry name" value="Ribonuclease Inhibitor"/>
    <property type="match status" value="1"/>
</dbReference>
<gene>
    <name evidence="3" type="ORF">HCN44_002280</name>
</gene>
<dbReference type="Gene3D" id="1.20.1280.50">
    <property type="match status" value="1"/>
</dbReference>
<dbReference type="SUPFAM" id="SSF81383">
    <property type="entry name" value="F-box domain"/>
    <property type="match status" value="1"/>
</dbReference>
<dbReference type="Proteomes" id="UP000639338">
    <property type="component" value="Unassembled WGS sequence"/>
</dbReference>
<dbReference type="InterPro" id="IPR001810">
    <property type="entry name" value="F-box_dom"/>
</dbReference>
<keyword evidence="1" id="KW-0833">Ubl conjugation pathway</keyword>
<proteinExistence type="predicted"/>
<evidence type="ECO:0000256" key="1">
    <source>
        <dbReference type="ARBA" id="ARBA00022786"/>
    </source>
</evidence>
<name>A0A835CUX7_APHGI</name>
<dbReference type="InterPro" id="IPR032675">
    <property type="entry name" value="LRR_dom_sf"/>
</dbReference>
<organism evidence="3 4">
    <name type="scientific">Aphidius gifuensis</name>
    <name type="common">Parasitoid wasp</name>
    <dbReference type="NCBI Taxonomy" id="684658"/>
    <lineage>
        <taxon>Eukaryota</taxon>
        <taxon>Metazoa</taxon>
        <taxon>Ecdysozoa</taxon>
        <taxon>Arthropoda</taxon>
        <taxon>Hexapoda</taxon>
        <taxon>Insecta</taxon>
        <taxon>Pterygota</taxon>
        <taxon>Neoptera</taxon>
        <taxon>Endopterygota</taxon>
        <taxon>Hymenoptera</taxon>
        <taxon>Apocrita</taxon>
        <taxon>Ichneumonoidea</taxon>
        <taxon>Braconidae</taxon>
        <taxon>Aphidiinae</taxon>
        <taxon>Aphidius</taxon>
    </lineage>
</organism>
<evidence type="ECO:0000259" key="2">
    <source>
        <dbReference type="Pfam" id="PF00646"/>
    </source>
</evidence>
<dbReference type="OrthoDB" id="7689274at2759"/>
<dbReference type="SMART" id="SM00367">
    <property type="entry name" value="LRR_CC"/>
    <property type="match status" value="2"/>
</dbReference>
<comment type="caution">
    <text evidence="3">The sequence shown here is derived from an EMBL/GenBank/DDBJ whole genome shotgun (WGS) entry which is preliminary data.</text>
</comment>
<evidence type="ECO:0000313" key="3">
    <source>
        <dbReference type="EMBL" id="KAF7996634.1"/>
    </source>
</evidence>
<reference evidence="3 4" key="1">
    <citation type="submission" date="2020-08" db="EMBL/GenBank/DDBJ databases">
        <title>Aphidius gifuensis genome sequencing and assembly.</title>
        <authorList>
            <person name="Du Z."/>
        </authorList>
    </citation>
    <scope>NUCLEOTIDE SEQUENCE [LARGE SCALE GENOMIC DNA]</scope>
    <source>
        <strain evidence="3">YNYX2018</strain>
        <tissue evidence="3">Adults</tissue>
    </source>
</reference>
<dbReference type="Pfam" id="PF00646">
    <property type="entry name" value="F-box"/>
    <property type="match status" value="1"/>
</dbReference>
<dbReference type="SUPFAM" id="SSF52047">
    <property type="entry name" value="RNI-like"/>
    <property type="match status" value="1"/>
</dbReference>
<dbReference type="AlphaFoldDB" id="A0A835CUX7"/>
<keyword evidence="4" id="KW-1185">Reference proteome</keyword>
<sequence length="314" mass="36839">MDYDDSVETKTDLINILDDDSLSIIFSYLQPLELVEIKEVSQRWNYLADLAWIYIKKFEYTNQIFGYENNWRLINFNQLKNVILNCGRYLTHLTLKNLCGSEIVPLIRDHCHNLVRLELVLLLMINRDDFKFAFTKMNQLNYISISMDPVYHWNDECLYGAILSTLHSSINEIHFPSICDSRENKPSIRYCNSSFVPWMKKFDNLQALTLHYQAMDEHDMSTILNFKTLLHLSLSNSKIEDYCLIGLSNLINLEYLDLSYVDEVDNYVVWKIADNCCKLKYLNLKKCSSVTGKSINKLTKLIDLEHLIVEKLSL</sequence>
<dbReference type="InterPro" id="IPR006553">
    <property type="entry name" value="Leu-rich_rpt_Cys-con_subtyp"/>
</dbReference>
<protein>
    <recommendedName>
        <fullName evidence="2">F-box domain-containing protein</fullName>
    </recommendedName>
</protein>
<dbReference type="InterPro" id="IPR036047">
    <property type="entry name" value="F-box-like_dom_sf"/>
</dbReference>